<dbReference type="Proteomes" id="UP001152321">
    <property type="component" value="Unassembled WGS sequence"/>
</dbReference>
<feature type="signal peptide" evidence="1">
    <location>
        <begin position="1"/>
        <end position="21"/>
    </location>
</feature>
<organism evidence="2 3">
    <name type="scientific">Bdellovibrio svalbardensis</name>
    <dbReference type="NCBI Taxonomy" id="2972972"/>
    <lineage>
        <taxon>Bacteria</taxon>
        <taxon>Pseudomonadati</taxon>
        <taxon>Bdellovibrionota</taxon>
        <taxon>Bdellovibrionia</taxon>
        <taxon>Bdellovibrionales</taxon>
        <taxon>Pseudobdellovibrionaceae</taxon>
        <taxon>Bdellovibrio</taxon>
    </lineage>
</organism>
<evidence type="ECO:0000313" key="2">
    <source>
        <dbReference type="EMBL" id="MDG0815757.1"/>
    </source>
</evidence>
<reference evidence="2" key="1">
    <citation type="submission" date="2022-08" db="EMBL/GenBank/DDBJ databases">
        <title>Novel Bdellovibrio Species Isolated from Svalbard: Designation Bdellovibrio svalbardensis.</title>
        <authorList>
            <person name="Mitchell R.J."/>
            <person name="Choi S.Y."/>
        </authorList>
    </citation>
    <scope>NUCLEOTIDE SEQUENCE</scope>
    <source>
        <strain evidence="2">PAP01</strain>
    </source>
</reference>
<protein>
    <recommendedName>
        <fullName evidence="4">Lipoprotein</fullName>
    </recommendedName>
</protein>
<comment type="caution">
    <text evidence="2">The sequence shown here is derived from an EMBL/GenBank/DDBJ whole genome shotgun (WGS) entry which is preliminary data.</text>
</comment>
<proteinExistence type="predicted"/>
<evidence type="ECO:0008006" key="4">
    <source>
        <dbReference type="Google" id="ProtNLM"/>
    </source>
</evidence>
<dbReference type="PROSITE" id="PS51257">
    <property type="entry name" value="PROKAR_LIPOPROTEIN"/>
    <property type="match status" value="1"/>
</dbReference>
<dbReference type="RefSeq" id="WP_277577227.1">
    <property type="nucleotide sequence ID" value="NZ_JANRMI010000001.1"/>
</dbReference>
<keyword evidence="1" id="KW-0732">Signal</keyword>
<feature type="chain" id="PRO_5045765104" description="Lipoprotein" evidence="1">
    <location>
        <begin position="22"/>
        <end position="316"/>
    </location>
</feature>
<keyword evidence="3" id="KW-1185">Reference proteome</keyword>
<dbReference type="EMBL" id="JANRMI010000001">
    <property type="protein sequence ID" value="MDG0815757.1"/>
    <property type="molecule type" value="Genomic_DNA"/>
</dbReference>
<evidence type="ECO:0000313" key="3">
    <source>
        <dbReference type="Proteomes" id="UP001152321"/>
    </source>
</evidence>
<sequence>MKKVSSLLLPITASFILAACASNPNKAEKLNTEIQKTDDMGGGTVIGLNEKDEMVMQKKIRLADYVRQLQFEVYGLEDTIYGGDESGNRGLWGVLEECQTKENSAEMGGEGTYVKMPEKARLTDREDQFQKIGLDEKKNLVAVSTDYLRDRIRRFENYKATYKKRKDWYETQVKICNANLERKTYNAKQAKLDLSKYPPITNTTSELDRYVCRYVRQGAKMNDLVKTALSKQWIMKEDFDQDMPVNSLKVVDSNQAERPNVLRLGGWALAFDKGAKLSEIEDNTTNPSLKSWMNDSADIVPGGKNCLRRGSNLWNN</sequence>
<name>A0ABT6DG00_9BACT</name>
<gene>
    <name evidence="2" type="ORF">NWE73_05255</name>
</gene>
<accession>A0ABT6DG00</accession>
<evidence type="ECO:0000256" key="1">
    <source>
        <dbReference type="SAM" id="SignalP"/>
    </source>
</evidence>